<keyword evidence="4" id="KW-1185">Reference proteome</keyword>
<dbReference type="RefSeq" id="WP_311401423.1">
    <property type="nucleotide sequence ID" value="NZ_JAVRBG010000006.1"/>
</dbReference>
<name>A0ABU2KII5_9FLAO</name>
<reference evidence="4" key="1">
    <citation type="submission" date="2023-07" db="EMBL/GenBank/DDBJ databases">
        <title>Isolating and identifying novel microbial strains from the Mariana Trench.</title>
        <authorList>
            <person name="Fu H."/>
        </authorList>
    </citation>
    <scope>NUCLEOTIDE SEQUENCE [LARGE SCALE GENOMIC DNA]</scope>
    <source>
        <strain evidence="4">T-y2</strain>
    </source>
</reference>
<dbReference type="Pfam" id="PF20448">
    <property type="entry name" value="DUF6705"/>
    <property type="match status" value="1"/>
</dbReference>
<feature type="domain" description="DUF6705" evidence="2">
    <location>
        <begin position="1"/>
        <end position="109"/>
    </location>
</feature>
<evidence type="ECO:0000313" key="3">
    <source>
        <dbReference type="EMBL" id="MDT0294489.1"/>
    </source>
</evidence>
<feature type="signal peptide" evidence="1">
    <location>
        <begin position="1"/>
        <end position="19"/>
    </location>
</feature>
<comment type="caution">
    <text evidence="3">The sequence shown here is derived from an EMBL/GenBank/DDBJ whole genome shotgun (WGS) entry which is preliminary data.</text>
</comment>
<dbReference type="Proteomes" id="UP001182991">
    <property type="component" value="Unassembled WGS sequence"/>
</dbReference>
<evidence type="ECO:0000259" key="2">
    <source>
        <dbReference type="Pfam" id="PF20448"/>
    </source>
</evidence>
<feature type="chain" id="PRO_5047297528" description="DUF6705 domain-containing protein" evidence="1">
    <location>
        <begin position="20"/>
        <end position="192"/>
    </location>
</feature>
<dbReference type="PROSITE" id="PS51257">
    <property type="entry name" value="PROKAR_LIPOPROTEIN"/>
    <property type="match status" value="1"/>
</dbReference>
<proteinExistence type="predicted"/>
<dbReference type="InterPro" id="IPR046551">
    <property type="entry name" value="DUF6705"/>
</dbReference>
<protein>
    <recommendedName>
        <fullName evidence="2">DUF6705 domain-containing protein</fullName>
    </recommendedName>
</protein>
<gene>
    <name evidence="3" type="ORF">RLT85_07565</name>
</gene>
<keyword evidence="1" id="KW-0732">Signal</keyword>
<evidence type="ECO:0000256" key="1">
    <source>
        <dbReference type="SAM" id="SignalP"/>
    </source>
</evidence>
<sequence length="192" mass="21745">MKNILLICLFAIAALSCKAQTLPSPQNIIPVEQQIINRINEIEVPDNTYYKDINNLFDKYIGVWTGNYNNKSYEFVISKINKSFLGITVDELIIKYKITDNNGNILVNTTNLPDDDLLVIEGDYLDENGETYHLYYIGENYKCGQNGYITMAVVNNGTQLNFGLSVEGEMTQSCQTGPAEQIFPEFMTLNKQ</sequence>
<evidence type="ECO:0000313" key="4">
    <source>
        <dbReference type="Proteomes" id="UP001182991"/>
    </source>
</evidence>
<accession>A0ABU2KII5</accession>
<dbReference type="EMBL" id="JAVRBG010000006">
    <property type="protein sequence ID" value="MDT0294489.1"/>
    <property type="molecule type" value="Genomic_DNA"/>
</dbReference>
<organism evidence="3 4">
    <name type="scientific">Mesonia ostreae</name>
    <dbReference type="NCBI Taxonomy" id="861110"/>
    <lineage>
        <taxon>Bacteria</taxon>
        <taxon>Pseudomonadati</taxon>
        <taxon>Bacteroidota</taxon>
        <taxon>Flavobacteriia</taxon>
        <taxon>Flavobacteriales</taxon>
        <taxon>Flavobacteriaceae</taxon>
        <taxon>Mesonia</taxon>
    </lineage>
</organism>